<name>A0ACB9QCV1_9MYRT</name>
<organism evidence="1 2">
    <name type="scientific">Melastoma candidum</name>
    <dbReference type="NCBI Taxonomy" id="119954"/>
    <lineage>
        <taxon>Eukaryota</taxon>
        <taxon>Viridiplantae</taxon>
        <taxon>Streptophyta</taxon>
        <taxon>Embryophyta</taxon>
        <taxon>Tracheophyta</taxon>
        <taxon>Spermatophyta</taxon>
        <taxon>Magnoliopsida</taxon>
        <taxon>eudicotyledons</taxon>
        <taxon>Gunneridae</taxon>
        <taxon>Pentapetalae</taxon>
        <taxon>rosids</taxon>
        <taxon>malvids</taxon>
        <taxon>Myrtales</taxon>
        <taxon>Melastomataceae</taxon>
        <taxon>Melastomatoideae</taxon>
        <taxon>Melastomateae</taxon>
        <taxon>Melastoma</taxon>
    </lineage>
</organism>
<proteinExistence type="predicted"/>
<reference evidence="2" key="1">
    <citation type="journal article" date="2023" name="Front. Plant Sci.">
        <title>Chromosomal-level genome assembly of Melastoma candidum provides insights into trichome evolution.</title>
        <authorList>
            <person name="Zhong Y."/>
            <person name="Wu W."/>
            <person name="Sun C."/>
            <person name="Zou P."/>
            <person name="Liu Y."/>
            <person name="Dai S."/>
            <person name="Zhou R."/>
        </authorList>
    </citation>
    <scope>NUCLEOTIDE SEQUENCE [LARGE SCALE GENOMIC DNA]</scope>
</reference>
<accession>A0ACB9QCV1</accession>
<dbReference type="Proteomes" id="UP001057402">
    <property type="component" value="Chromosome 6"/>
</dbReference>
<comment type="caution">
    <text evidence="1">The sequence shown here is derived from an EMBL/GenBank/DDBJ whole genome shotgun (WGS) entry which is preliminary data.</text>
</comment>
<gene>
    <name evidence="1" type="ORF">MLD38_020359</name>
</gene>
<evidence type="ECO:0000313" key="2">
    <source>
        <dbReference type="Proteomes" id="UP001057402"/>
    </source>
</evidence>
<sequence length="1000" mass="110671">MKEEEDSGEGDLSCGFDYKGLLESCEGWSGGGKRRKGGPRLIVYNRRMKPRGCAQLNGFRCFSDALGEAREEGSTSMVKVDTRDFDIYGSGVKAEQRVGAKPGEVDEDFKRDGSYLDCGVSDLKLDRERCLVEVIVKEDCSGVIAEGPVLCSARLSGDGFEGELVDVVIQEGSLEQGSLVFDTEDRKIREPYKMEGTFLSDEASISNNVKIDRTTLDAVIAREVDESSVGKMVELKTSKKATVGKKLFTVRDLFETGLLDGVTVVYMGGPCKTSGLRGTIRDGGILCSCTLCNGRRVIPPSQFEIHACKVYRRAAQYICLENGKSLLDVLKICRAVPLHKLEDTVQNLVHSLPVDKFFSCRACKGTFLASSVAKVGPLCHTCVELKKAQSTESRGTSAKHRSARTVRSLELSPSSMVSSSLGGSDQLMVKTWSSNRLSMSTSLQSSLTSASYPEINQSNITVKSSGEGLISRPSRGGSPCISSQNKLKLKRKRKSIKSVSTFRISKTTAESIVPEKKGLWKITIKDQRLHKLVFEEDGLPDGSEVAYYVRGKKLLEGYKKGLGIFCRCCNCEVSPSQFEAHAGWATRRKPYSNIYTSNGVSLHELAISLSKGRKYSSKDNDNLCIICAEGGNLVLCDGCPRAFHKECASLTSIPRGDWYCNYCQNMFQREKFVNVNSVAAGRVSGVDPIEQITKRCIRIVKNIGAEISGCALCRCYDFSKSGFGPRTIILCDQCEKEFHVGCLREHKIANLRELPQGDWFCSVDCSRIHSTLHDLIVRGSEKLQESLLNVIRKKHEERGLEKVDNIDVRWRLLSGNLHSLESRRLLSEAVAIFHECFDPIVDVTTGRDLIPAMVYGRSTRGQEYGGMYCAVLIVNSVVVSAGILRIFGQDMAELPLVATRKSFHDKGYFQLLFSCIEKLLEFLTVRSLVLPAAVEAESIWTDKFGFARMESDQVINYRRLCSQMITFKGHFLPPMLTRSGPPSSVRSIRDLISGSTRSFH</sequence>
<evidence type="ECO:0000313" key="1">
    <source>
        <dbReference type="EMBL" id="KAI4364240.1"/>
    </source>
</evidence>
<protein>
    <submittedName>
        <fullName evidence="1">Uncharacterized protein</fullName>
    </submittedName>
</protein>
<keyword evidence="2" id="KW-1185">Reference proteome</keyword>
<dbReference type="EMBL" id="CM042885">
    <property type="protein sequence ID" value="KAI4364240.1"/>
    <property type="molecule type" value="Genomic_DNA"/>
</dbReference>